<evidence type="ECO:0000256" key="4">
    <source>
        <dbReference type="ARBA" id="ARBA00022679"/>
    </source>
</evidence>
<keyword evidence="8" id="KW-0902">Two-component regulatory system</keyword>
<dbReference type="KEGG" id="sfu:Sfum_0581"/>
<keyword evidence="5" id="KW-0547">Nucleotide-binding</keyword>
<dbReference type="EMBL" id="CP000478">
    <property type="protein sequence ID" value="ABK16280.1"/>
    <property type="molecule type" value="Genomic_DNA"/>
</dbReference>
<keyword evidence="6 13" id="KW-0418">Kinase</keyword>
<feature type="transmembrane region" description="Helical" evidence="9">
    <location>
        <begin position="346"/>
        <end position="369"/>
    </location>
</feature>
<evidence type="ECO:0000256" key="2">
    <source>
        <dbReference type="ARBA" id="ARBA00012438"/>
    </source>
</evidence>
<name>A0LFS8_SYNFM</name>
<proteinExistence type="predicted"/>
<dbReference type="InterPro" id="IPR035965">
    <property type="entry name" value="PAS-like_dom_sf"/>
</dbReference>
<evidence type="ECO:0000313" key="14">
    <source>
        <dbReference type="Proteomes" id="UP000001784"/>
    </source>
</evidence>
<keyword evidence="3" id="KW-0597">Phosphoprotein</keyword>
<dbReference type="InterPro" id="IPR004358">
    <property type="entry name" value="Sig_transdc_His_kin-like_C"/>
</dbReference>
<dbReference type="GO" id="GO:0000155">
    <property type="term" value="F:phosphorelay sensor kinase activity"/>
    <property type="evidence" value="ECO:0007669"/>
    <property type="project" value="InterPro"/>
</dbReference>
<dbReference type="SMART" id="SM00387">
    <property type="entry name" value="HATPase_c"/>
    <property type="match status" value="1"/>
</dbReference>
<dbReference type="SUPFAM" id="SSF55785">
    <property type="entry name" value="PYP-like sensor domain (PAS domain)"/>
    <property type="match status" value="1"/>
</dbReference>
<dbReference type="InterPro" id="IPR036097">
    <property type="entry name" value="HisK_dim/P_sf"/>
</dbReference>
<dbReference type="OrthoDB" id="9795133at2"/>
<evidence type="ECO:0000256" key="8">
    <source>
        <dbReference type="ARBA" id="ARBA00023012"/>
    </source>
</evidence>
<dbReference type="Pfam" id="PF02518">
    <property type="entry name" value="HATPase_c"/>
    <property type="match status" value="1"/>
</dbReference>
<dbReference type="Gene3D" id="3.30.450.20">
    <property type="entry name" value="PAS domain"/>
    <property type="match status" value="1"/>
</dbReference>
<dbReference type="InterPro" id="IPR005467">
    <property type="entry name" value="His_kinase_dom"/>
</dbReference>
<dbReference type="PROSITE" id="PS50109">
    <property type="entry name" value="HIS_KIN"/>
    <property type="match status" value="1"/>
</dbReference>
<keyword evidence="9" id="KW-0812">Transmembrane</keyword>
<dbReference type="InterPro" id="IPR036890">
    <property type="entry name" value="HATPase_C_sf"/>
</dbReference>
<dbReference type="PANTHER" id="PTHR43065">
    <property type="entry name" value="SENSOR HISTIDINE KINASE"/>
    <property type="match status" value="1"/>
</dbReference>
<organism evidence="13 14">
    <name type="scientific">Syntrophobacter fumaroxidans (strain DSM 10017 / MPOB)</name>
    <dbReference type="NCBI Taxonomy" id="335543"/>
    <lineage>
        <taxon>Bacteria</taxon>
        <taxon>Pseudomonadati</taxon>
        <taxon>Thermodesulfobacteriota</taxon>
        <taxon>Syntrophobacteria</taxon>
        <taxon>Syntrophobacterales</taxon>
        <taxon>Syntrophobacteraceae</taxon>
        <taxon>Syntrophobacter</taxon>
    </lineage>
</organism>
<evidence type="ECO:0000256" key="6">
    <source>
        <dbReference type="ARBA" id="ARBA00022777"/>
    </source>
</evidence>
<dbReference type="PRINTS" id="PR00344">
    <property type="entry name" value="BCTRLSENSOR"/>
</dbReference>
<dbReference type="InterPro" id="IPR003594">
    <property type="entry name" value="HATPase_dom"/>
</dbReference>
<dbReference type="GO" id="GO:0005524">
    <property type="term" value="F:ATP binding"/>
    <property type="evidence" value="ECO:0007669"/>
    <property type="project" value="UniProtKB-KW"/>
</dbReference>
<dbReference type="NCBIfam" id="TIGR00229">
    <property type="entry name" value="sensory_box"/>
    <property type="match status" value="1"/>
</dbReference>
<dbReference type="STRING" id="335543.Sfum_0581"/>
<dbReference type="CDD" id="cd00082">
    <property type="entry name" value="HisKA"/>
    <property type="match status" value="1"/>
</dbReference>
<keyword evidence="7" id="KW-0067">ATP-binding</keyword>
<evidence type="ECO:0000259" key="12">
    <source>
        <dbReference type="PROSITE" id="PS50113"/>
    </source>
</evidence>
<dbReference type="PROSITE" id="PS50112">
    <property type="entry name" value="PAS"/>
    <property type="match status" value="1"/>
</dbReference>
<dbReference type="AlphaFoldDB" id="A0LFS8"/>
<dbReference type="Gene3D" id="1.10.287.130">
    <property type="match status" value="1"/>
</dbReference>
<dbReference type="RefSeq" id="WP_011697453.1">
    <property type="nucleotide sequence ID" value="NC_008554.1"/>
</dbReference>
<evidence type="ECO:0000313" key="13">
    <source>
        <dbReference type="EMBL" id="ABK16280.1"/>
    </source>
</evidence>
<dbReference type="PROSITE" id="PS50113">
    <property type="entry name" value="PAC"/>
    <property type="match status" value="1"/>
</dbReference>
<evidence type="ECO:0000256" key="3">
    <source>
        <dbReference type="ARBA" id="ARBA00022553"/>
    </source>
</evidence>
<comment type="catalytic activity">
    <reaction evidence="1">
        <text>ATP + protein L-histidine = ADP + protein N-phospho-L-histidine.</text>
        <dbReference type="EC" id="2.7.13.3"/>
    </reaction>
</comment>
<dbReference type="InterPro" id="IPR003661">
    <property type="entry name" value="HisK_dim/P_dom"/>
</dbReference>
<dbReference type="Pfam" id="PF08447">
    <property type="entry name" value="PAS_3"/>
    <property type="match status" value="1"/>
</dbReference>
<dbReference type="Gene3D" id="3.40.50.2300">
    <property type="match status" value="2"/>
</dbReference>
<dbReference type="EC" id="2.7.13.3" evidence="2"/>
<sequence precursor="true">MRSMEHAGKAAAFLFLGLLFLAVSHGSSASVPVKRILLLFPFESSVPGFISYDNSLRSTLTASKDYQFEFYVECMDLTRFTSKDYRDKLVGLYREKYSGIEIDLVVALLRPSLDFVAEHSPETFQNVPVIVVEQDPRLLGDLPSTSLAAVVTGKLDMEGTLALALRLHPDARKVFVVSGVSRYDELVHGLAREGFRGFENQVDLQYLSGLPMDELIDRVAKVPEHSLVFYLTVTRDGSGKTFRSPEALALLSRQANAPIYSISETYIDYGIVGGHLVSQSVLGVRTAQAVLRTLGGERPGDRESSEGGANRYIFDARELKRWGVGEENLPQGSILRHRDFSLWREYRWQIVGVFLIVFIQAFLISALFVSRGKQLRADRALRNAESKYRTVADYTYDWEDWSAPDGSLNYVSPSCKRITGYSPQEFIENPSLRHEIIIPEDRHIWDRHKAGIGPESESREIQFRILTRAGETRWIDHTCRSVTDQNGDFLGIRASNRDVTERRMAEARVQRHRDELSHISRVAALGELAGSLAHELNQPLAAILNYANAARRFLAAAEPNLSKVSEALQGIIRDEKRAAQVIREVRALIRKQEPHYRALSINKVIRKSVDLFRGDSILTGLSIVTELAPGLPAVRGDGVQLQQVLINLTLNAVAAMSGVLPDSPRLVFRTEAWEDQGVKVSIRDFGAGIDEDHKDRLFEPFYTTRPEGLGMGLAICRNIIDAHGGTMGAENNPDGGATFYFTLQAAAR</sequence>
<gene>
    <name evidence="13" type="ordered locus">Sfum_0581</name>
</gene>
<dbReference type="SUPFAM" id="SSF55874">
    <property type="entry name" value="ATPase domain of HSP90 chaperone/DNA topoisomerase II/histidine kinase"/>
    <property type="match status" value="1"/>
</dbReference>
<evidence type="ECO:0000259" key="10">
    <source>
        <dbReference type="PROSITE" id="PS50109"/>
    </source>
</evidence>
<dbReference type="Gene3D" id="3.30.565.10">
    <property type="entry name" value="Histidine kinase-like ATPase, C-terminal domain"/>
    <property type="match status" value="1"/>
</dbReference>
<dbReference type="eggNOG" id="COG4191">
    <property type="taxonomic scope" value="Bacteria"/>
</dbReference>
<keyword evidence="14" id="KW-1185">Reference proteome</keyword>
<dbReference type="InterPro" id="IPR013655">
    <property type="entry name" value="PAS_fold_3"/>
</dbReference>
<dbReference type="HOGENOM" id="CLU_000445_89_20_7"/>
<dbReference type="SMART" id="SM00388">
    <property type="entry name" value="HisKA"/>
    <property type="match status" value="1"/>
</dbReference>
<accession>A0LFS8</accession>
<dbReference type="CDD" id="cd00130">
    <property type="entry name" value="PAS"/>
    <property type="match status" value="1"/>
</dbReference>
<dbReference type="InParanoid" id="A0LFS8"/>
<dbReference type="PANTHER" id="PTHR43065:SF10">
    <property type="entry name" value="PEROXIDE STRESS-ACTIVATED HISTIDINE KINASE MAK3"/>
    <property type="match status" value="1"/>
</dbReference>
<dbReference type="eggNOG" id="COG2202">
    <property type="taxonomic scope" value="Bacteria"/>
</dbReference>
<dbReference type="Proteomes" id="UP000001784">
    <property type="component" value="Chromosome"/>
</dbReference>
<keyword evidence="4" id="KW-0808">Transferase</keyword>
<dbReference type="InterPro" id="IPR000014">
    <property type="entry name" value="PAS"/>
</dbReference>
<keyword evidence="9" id="KW-1133">Transmembrane helix</keyword>
<reference evidence="13 14" key="1">
    <citation type="submission" date="2006-10" db="EMBL/GenBank/DDBJ databases">
        <title>Complete sequence of Syntrophobacter fumaroxidans MPOB.</title>
        <authorList>
            <consortium name="US DOE Joint Genome Institute"/>
            <person name="Copeland A."/>
            <person name="Lucas S."/>
            <person name="Lapidus A."/>
            <person name="Barry K."/>
            <person name="Detter J.C."/>
            <person name="Glavina del Rio T."/>
            <person name="Hammon N."/>
            <person name="Israni S."/>
            <person name="Pitluck S."/>
            <person name="Goltsman E.G."/>
            <person name="Martinez M."/>
            <person name="Schmutz J."/>
            <person name="Larimer F."/>
            <person name="Land M."/>
            <person name="Hauser L."/>
            <person name="Kyrpides N."/>
            <person name="Kim E."/>
            <person name="Boone D.R."/>
            <person name="Brockman F."/>
            <person name="Culley D."/>
            <person name="Ferry J."/>
            <person name="Gunsalus R."/>
            <person name="McInerney M.J."/>
            <person name="Morrison M."/>
            <person name="Plugge C."/>
            <person name="Rohlin L."/>
            <person name="Scholten J."/>
            <person name="Sieber J."/>
            <person name="Stams A.J.M."/>
            <person name="Worm P."/>
            <person name="Henstra A.M."/>
            <person name="Richardson P."/>
        </authorList>
    </citation>
    <scope>NUCLEOTIDE SEQUENCE [LARGE SCALE GENOMIC DNA]</scope>
    <source>
        <strain evidence="14">DSM 10017 / MPOB</strain>
    </source>
</reference>
<dbReference type="Pfam" id="PF00512">
    <property type="entry name" value="HisKA"/>
    <property type="match status" value="1"/>
</dbReference>
<feature type="domain" description="PAS" evidence="11">
    <location>
        <begin position="405"/>
        <end position="442"/>
    </location>
</feature>
<evidence type="ECO:0000256" key="5">
    <source>
        <dbReference type="ARBA" id="ARBA00022741"/>
    </source>
</evidence>
<evidence type="ECO:0000256" key="1">
    <source>
        <dbReference type="ARBA" id="ARBA00000085"/>
    </source>
</evidence>
<evidence type="ECO:0000256" key="7">
    <source>
        <dbReference type="ARBA" id="ARBA00022840"/>
    </source>
</evidence>
<dbReference type="SMART" id="SM00086">
    <property type="entry name" value="PAC"/>
    <property type="match status" value="1"/>
</dbReference>
<dbReference type="SUPFAM" id="SSF47384">
    <property type="entry name" value="Homodimeric domain of signal transducing histidine kinase"/>
    <property type="match status" value="1"/>
</dbReference>
<evidence type="ECO:0000256" key="9">
    <source>
        <dbReference type="SAM" id="Phobius"/>
    </source>
</evidence>
<keyword evidence="9" id="KW-0472">Membrane</keyword>
<dbReference type="InterPro" id="IPR000700">
    <property type="entry name" value="PAS-assoc_C"/>
</dbReference>
<dbReference type="InterPro" id="IPR001610">
    <property type="entry name" value="PAC"/>
</dbReference>
<evidence type="ECO:0000259" key="11">
    <source>
        <dbReference type="PROSITE" id="PS50112"/>
    </source>
</evidence>
<protein>
    <recommendedName>
        <fullName evidence="2">histidine kinase</fullName>
        <ecNumber evidence="2">2.7.13.3</ecNumber>
    </recommendedName>
</protein>
<feature type="domain" description="Histidine kinase" evidence="10">
    <location>
        <begin position="531"/>
        <end position="747"/>
    </location>
</feature>
<dbReference type="eggNOG" id="COG2984">
    <property type="taxonomic scope" value="Bacteria"/>
</dbReference>
<feature type="domain" description="PAC" evidence="12">
    <location>
        <begin position="459"/>
        <end position="511"/>
    </location>
</feature>